<dbReference type="EMBL" id="FMTB01000008">
    <property type="protein sequence ID" value="SCW09695.1"/>
    <property type="molecule type" value="Genomic_DNA"/>
</dbReference>
<organism evidence="1 2">
    <name type="scientific">Neisseria gonorrhoeae</name>
    <dbReference type="NCBI Taxonomy" id="485"/>
    <lineage>
        <taxon>Bacteria</taxon>
        <taxon>Pseudomonadati</taxon>
        <taxon>Pseudomonadota</taxon>
        <taxon>Betaproteobacteria</taxon>
        <taxon>Neisseriales</taxon>
        <taxon>Neisseriaceae</taxon>
        <taxon>Neisseria</taxon>
    </lineage>
</organism>
<sequence>MAHHRENFLYTHLDEICEIMEAYDISFTITYPSKQSAFGNV</sequence>
<reference evidence="1 2" key="1">
    <citation type="submission" date="2016-09" db="EMBL/GenBank/DDBJ databases">
        <authorList>
            <person name="Kumanski S."/>
            <person name="Beatrice B."/>
        </authorList>
    </citation>
    <scope>NUCLEOTIDE SEQUENCE [LARGE SCALE GENOMIC DNA]</scope>
    <source>
        <strain evidence="1">Mankind</strain>
    </source>
</reference>
<dbReference type="Gene3D" id="3.20.20.540">
    <property type="entry name" value="Radical SAM ThiC family, central domain"/>
    <property type="match status" value="1"/>
</dbReference>
<protein>
    <submittedName>
        <fullName evidence="1">Thiamine biosynthesis protein ThiC</fullName>
    </submittedName>
</protein>
<dbReference type="AlphaFoldDB" id="A0AB74EPY3"/>
<evidence type="ECO:0000313" key="2">
    <source>
        <dbReference type="Proteomes" id="UP000182484"/>
    </source>
</evidence>
<dbReference type="Proteomes" id="UP000182484">
    <property type="component" value="Unassembled WGS sequence"/>
</dbReference>
<name>A0AB74EPY3_NEIGO</name>
<dbReference type="InterPro" id="IPR038521">
    <property type="entry name" value="ThiC/Bza_core_dom"/>
</dbReference>
<gene>
    <name evidence="1" type="ORF">ESCNG_160002</name>
</gene>
<evidence type="ECO:0000313" key="1">
    <source>
        <dbReference type="EMBL" id="SCW09695.1"/>
    </source>
</evidence>
<comment type="caution">
    <text evidence="1">The sequence shown here is derived from an EMBL/GenBank/DDBJ whole genome shotgun (WGS) entry which is preliminary data.</text>
</comment>
<proteinExistence type="predicted"/>
<accession>A0AB74EPY3</accession>